<dbReference type="SUPFAM" id="SSF52266">
    <property type="entry name" value="SGNH hydrolase"/>
    <property type="match status" value="1"/>
</dbReference>
<evidence type="ECO:0000256" key="1">
    <source>
        <dbReference type="ARBA" id="ARBA00008668"/>
    </source>
</evidence>
<dbReference type="AlphaFoldDB" id="A0AAD7PQT8"/>
<keyword evidence="3" id="KW-0378">Hydrolase</keyword>
<dbReference type="Pfam" id="PF00657">
    <property type="entry name" value="Lipase_GDSL"/>
    <property type="match status" value="1"/>
</dbReference>
<dbReference type="CDD" id="cd01837">
    <property type="entry name" value="SGNH_plant_lipase_like"/>
    <property type="match status" value="1"/>
</dbReference>
<evidence type="ECO:0000256" key="4">
    <source>
        <dbReference type="ARBA" id="ARBA00023180"/>
    </source>
</evidence>
<reference evidence="5" key="1">
    <citation type="journal article" date="2023" name="Science">
        <title>Elucidation of the pathway for biosynthesis of saponin adjuvants from the soapbark tree.</title>
        <authorList>
            <person name="Reed J."/>
            <person name="Orme A."/>
            <person name="El-Demerdash A."/>
            <person name="Owen C."/>
            <person name="Martin L.B.B."/>
            <person name="Misra R.C."/>
            <person name="Kikuchi S."/>
            <person name="Rejzek M."/>
            <person name="Martin A.C."/>
            <person name="Harkess A."/>
            <person name="Leebens-Mack J."/>
            <person name="Louveau T."/>
            <person name="Stephenson M.J."/>
            <person name="Osbourn A."/>
        </authorList>
    </citation>
    <scope>NUCLEOTIDE SEQUENCE</scope>
    <source>
        <strain evidence="5">S10</strain>
    </source>
</reference>
<evidence type="ECO:0000256" key="3">
    <source>
        <dbReference type="ARBA" id="ARBA00022801"/>
    </source>
</evidence>
<dbReference type="GO" id="GO:0016788">
    <property type="term" value="F:hydrolase activity, acting on ester bonds"/>
    <property type="evidence" value="ECO:0007669"/>
    <property type="project" value="InterPro"/>
</dbReference>
<keyword evidence="2" id="KW-0732">Signal</keyword>
<dbReference type="KEGG" id="qsa:O6P43_014535"/>
<evidence type="ECO:0000313" key="5">
    <source>
        <dbReference type="EMBL" id="KAJ7964781.1"/>
    </source>
</evidence>
<dbReference type="PANTHER" id="PTHR22835:SF683">
    <property type="entry name" value="OS05G0506800 PROTEIN"/>
    <property type="match status" value="1"/>
</dbReference>
<dbReference type="Gene3D" id="3.40.50.1110">
    <property type="entry name" value="SGNH hydrolase"/>
    <property type="match status" value="1"/>
</dbReference>
<evidence type="ECO:0000256" key="2">
    <source>
        <dbReference type="ARBA" id="ARBA00022729"/>
    </source>
</evidence>
<dbReference type="InterPro" id="IPR035669">
    <property type="entry name" value="SGNH_plant_lipase-like"/>
</dbReference>
<gene>
    <name evidence="5" type="ORF">O6P43_014535</name>
</gene>
<organism evidence="5 6">
    <name type="scientific">Quillaja saponaria</name>
    <name type="common">Soap bark tree</name>
    <dbReference type="NCBI Taxonomy" id="32244"/>
    <lineage>
        <taxon>Eukaryota</taxon>
        <taxon>Viridiplantae</taxon>
        <taxon>Streptophyta</taxon>
        <taxon>Embryophyta</taxon>
        <taxon>Tracheophyta</taxon>
        <taxon>Spermatophyta</taxon>
        <taxon>Magnoliopsida</taxon>
        <taxon>eudicotyledons</taxon>
        <taxon>Gunneridae</taxon>
        <taxon>Pentapetalae</taxon>
        <taxon>rosids</taxon>
        <taxon>fabids</taxon>
        <taxon>Fabales</taxon>
        <taxon>Quillajaceae</taxon>
        <taxon>Quillaja</taxon>
    </lineage>
</organism>
<sequence>MSSRTPQTLELEEYDQNWFGSFIFCCSMRNGHHKLFNVFSPRITDCTVVGSCYTSIFSFGDSLADTGNLYLTFQNNSCFFPPYGETYFHHPTGRCSNGRLIVDFIAEYFGIPLLKPYMRIKNGELEDANVEKGVNFAVAGATALGIEFFDEKGIKNVPTNYSLRIQLDWFNEMLPSICNSSSSCKSTLESSLFLVGEIGGNDYNYLFISKKSVEEITTYVPQVVTAISLAIKELIELGAVTLVVPGNLPIGCSTGYLTDYMSADEEDYDEAGCLRWLNKFAEYHNEQLQIALNQLRDLHPHTNIIYADYYNAALRFYRAPHQHGFRGSALKCCCGSGGPYNFNVTALCSEAMKPCDDPSQFVGWDGIHLTEAAYRWIAQGLLEGPYTTPHITIPCLSPKEKYVMKSSYFVA</sequence>
<evidence type="ECO:0000313" key="6">
    <source>
        <dbReference type="Proteomes" id="UP001163823"/>
    </source>
</evidence>
<accession>A0AAD7PQT8</accession>
<dbReference type="Proteomes" id="UP001163823">
    <property type="component" value="Chromosome 6"/>
</dbReference>
<dbReference type="InterPro" id="IPR001087">
    <property type="entry name" value="GDSL"/>
</dbReference>
<name>A0AAD7PQT8_QUISA</name>
<dbReference type="EMBL" id="JARAOO010000006">
    <property type="protein sequence ID" value="KAJ7964781.1"/>
    <property type="molecule type" value="Genomic_DNA"/>
</dbReference>
<comment type="caution">
    <text evidence="5">The sequence shown here is derived from an EMBL/GenBank/DDBJ whole genome shotgun (WGS) entry which is preliminary data.</text>
</comment>
<protein>
    <submittedName>
        <fullName evidence="5">GDSL esterase/lipase</fullName>
    </submittedName>
</protein>
<proteinExistence type="inferred from homology"/>
<comment type="similarity">
    <text evidence="1">Belongs to the 'GDSL' lipolytic enzyme family.</text>
</comment>
<dbReference type="InterPro" id="IPR036514">
    <property type="entry name" value="SGNH_hydro_sf"/>
</dbReference>
<dbReference type="PANTHER" id="PTHR22835">
    <property type="entry name" value="ZINC FINGER FYVE DOMAIN CONTAINING PROTEIN"/>
    <property type="match status" value="1"/>
</dbReference>
<keyword evidence="6" id="KW-1185">Reference proteome</keyword>
<keyword evidence="4" id="KW-0325">Glycoprotein</keyword>